<sequence length="126" mass="14100">MDLHAEYERAERLLDAGQPIEAADALVPVIAAEPENASVRQLLARAYFHSAQLGRAEQQLRWLIEHDPSDHYAQFVLGRTLERQGRPDQALAHLRLAAVMRPIDDYTAALRRVEAARDGGPREPNG</sequence>
<dbReference type="SMART" id="SM00028">
    <property type="entry name" value="TPR"/>
    <property type="match status" value="2"/>
</dbReference>
<organism evidence="1 2">
    <name type="scientific">Virgisporangium ochraceum</name>
    <dbReference type="NCBI Taxonomy" id="65505"/>
    <lineage>
        <taxon>Bacteria</taxon>
        <taxon>Bacillati</taxon>
        <taxon>Actinomycetota</taxon>
        <taxon>Actinomycetes</taxon>
        <taxon>Micromonosporales</taxon>
        <taxon>Micromonosporaceae</taxon>
        <taxon>Virgisporangium</taxon>
    </lineage>
</organism>
<proteinExistence type="predicted"/>
<evidence type="ECO:0000313" key="1">
    <source>
        <dbReference type="EMBL" id="GIJ70006.1"/>
    </source>
</evidence>
<keyword evidence="2" id="KW-1185">Reference proteome</keyword>
<evidence type="ECO:0008006" key="3">
    <source>
        <dbReference type="Google" id="ProtNLM"/>
    </source>
</evidence>
<dbReference type="EMBL" id="BOPH01000072">
    <property type="protein sequence ID" value="GIJ70006.1"/>
    <property type="molecule type" value="Genomic_DNA"/>
</dbReference>
<dbReference type="InterPro" id="IPR011990">
    <property type="entry name" value="TPR-like_helical_dom_sf"/>
</dbReference>
<dbReference type="Proteomes" id="UP000635606">
    <property type="component" value="Unassembled WGS sequence"/>
</dbReference>
<gene>
    <name evidence="1" type="ORF">Voc01_049230</name>
</gene>
<dbReference type="SUPFAM" id="SSF48452">
    <property type="entry name" value="TPR-like"/>
    <property type="match status" value="1"/>
</dbReference>
<name>A0A8J3ZUQ7_9ACTN</name>
<dbReference type="Gene3D" id="1.25.40.10">
    <property type="entry name" value="Tetratricopeptide repeat domain"/>
    <property type="match status" value="1"/>
</dbReference>
<dbReference type="InterPro" id="IPR019734">
    <property type="entry name" value="TPR_rpt"/>
</dbReference>
<dbReference type="RefSeq" id="WP_203929914.1">
    <property type="nucleotide sequence ID" value="NZ_BOPH01000072.1"/>
</dbReference>
<dbReference type="Pfam" id="PF14559">
    <property type="entry name" value="TPR_19"/>
    <property type="match status" value="1"/>
</dbReference>
<comment type="caution">
    <text evidence="1">The sequence shown here is derived from an EMBL/GenBank/DDBJ whole genome shotgun (WGS) entry which is preliminary data.</text>
</comment>
<protein>
    <recommendedName>
        <fullName evidence="3">Tetratricopeptide repeat protein</fullName>
    </recommendedName>
</protein>
<dbReference type="AlphaFoldDB" id="A0A8J3ZUQ7"/>
<evidence type="ECO:0000313" key="2">
    <source>
        <dbReference type="Proteomes" id="UP000635606"/>
    </source>
</evidence>
<reference evidence="1" key="1">
    <citation type="submission" date="2021-01" db="EMBL/GenBank/DDBJ databases">
        <title>Whole genome shotgun sequence of Virgisporangium ochraceum NBRC 16418.</title>
        <authorList>
            <person name="Komaki H."/>
            <person name="Tamura T."/>
        </authorList>
    </citation>
    <scope>NUCLEOTIDE SEQUENCE</scope>
    <source>
        <strain evidence="1">NBRC 16418</strain>
    </source>
</reference>
<accession>A0A8J3ZUQ7</accession>